<evidence type="ECO:0000313" key="10">
    <source>
        <dbReference type="Proteomes" id="UP000531231"/>
    </source>
</evidence>
<comment type="caution">
    <text evidence="9">The sequence shown here is derived from an EMBL/GenBank/DDBJ whole genome shotgun (WGS) entry which is preliminary data.</text>
</comment>
<evidence type="ECO:0000256" key="1">
    <source>
        <dbReference type="ARBA" id="ARBA00011975"/>
    </source>
</evidence>
<keyword evidence="10" id="KW-1185">Reference proteome</keyword>
<dbReference type="GO" id="GO:0044027">
    <property type="term" value="P:negative regulation of gene expression via chromosomal CpG island methylation"/>
    <property type="evidence" value="ECO:0007669"/>
    <property type="project" value="TreeGrafter"/>
</dbReference>
<dbReference type="InterPro" id="IPR001525">
    <property type="entry name" value="C5_MeTfrase"/>
</dbReference>
<evidence type="ECO:0000256" key="4">
    <source>
        <dbReference type="ARBA" id="ARBA00022691"/>
    </source>
</evidence>
<dbReference type="PANTHER" id="PTHR10629:SF52">
    <property type="entry name" value="DNA (CYTOSINE-5)-METHYLTRANSFERASE 1"/>
    <property type="match status" value="1"/>
</dbReference>
<dbReference type="PROSITE" id="PS00095">
    <property type="entry name" value="C5_MTASE_2"/>
    <property type="match status" value="1"/>
</dbReference>
<organism evidence="9 10">
    <name type="scientific">Pseudochrobactrum saccharolyticum</name>
    <dbReference type="NCBI Taxonomy" id="354352"/>
    <lineage>
        <taxon>Bacteria</taxon>
        <taxon>Pseudomonadati</taxon>
        <taxon>Pseudomonadota</taxon>
        <taxon>Alphaproteobacteria</taxon>
        <taxon>Hyphomicrobiales</taxon>
        <taxon>Brucellaceae</taxon>
        <taxon>Pseudochrobactrum</taxon>
    </lineage>
</organism>
<dbReference type="InterPro" id="IPR031303">
    <property type="entry name" value="C5_meth_CS"/>
</dbReference>
<dbReference type="GO" id="GO:0003677">
    <property type="term" value="F:DNA binding"/>
    <property type="evidence" value="ECO:0007669"/>
    <property type="project" value="TreeGrafter"/>
</dbReference>
<dbReference type="PROSITE" id="PS51679">
    <property type="entry name" value="SAM_MT_C5"/>
    <property type="match status" value="1"/>
</dbReference>
<dbReference type="RefSeq" id="WP_246176159.1">
    <property type="nucleotide sequence ID" value="NZ_JACHIL010000006.1"/>
</dbReference>
<dbReference type="InterPro" id="IPR029063">
    <property type="entry name" value="SAM-dependent_MTases_sf"/>
</dbReference>
<comment type="similarity">
    <text evidence="7 8">Belongs to the class I-like SAM-binding methyltransferase superfamily. C5-methyltransferase family.</text>
</comment>
<evidence type="ECO:0000256" key="5">
    <source>
        <dbReference type="ARBA" id="ARBA00022747"/>
    </source>
</evidence>
<dbReference type="EMBL" id="JACHIL010000006">
    <property type="protein sequence ID" value="MBB5092609.1"/>
    <property type="molecule type" value="Genomic_DNA"/>
</dbReference>
<proteinExistence type="inferred from homology"/>
<keyword evidence="4 7" id="KW-0949">S-adenosyl-L-methionine</keyword>
<dbReference type="Gene3D" id="3.90.120.10">
    <property type="entry name" value="DNA Methylase, subunit A, domain 2"/>
    <property type="match status" value="1"/>
</dbReference>
<sequence length="374" mass="41055">MNKVQKSMGAPEITASATKSTVIGCQNATVVDLFCGAGGLSHGFYLEGMKVVAGIDLDPACKFAYEANNGAKFLCQDVSTVTAADLVALWGEGPRILVGCAPCQPFSSYAQRWDNPDWKLLENFAQLIVDSKPDVVSMENVPRLLDFQDGAVFERFVSKIRRAGYKVTATVAYAPDYGVPQHRHRLVLLASRHAPIALEPPTHSKKKYVTVRKAIGKLRELEAGGIDEFDPLHRTSRLSPLNLKRIRAAKPGGSWKDWDEELVAPCHKTQAGKTYVSVYGRMNWDEPSPTMTTQFFGFGNGRFGHPEQNRAISLREGAILQSFPTKYRFVPEGEAVQFKKLGRLIGNAVPVLLGRAIAKSIKLHLNTVGRADAS</sequence>
<dbReference type="EC" id="2.1.1.37" evidence="1"/>
<comment type="catalytic activity">
    <reaction evidence="6">
        <text>a 2'-deoxycytidine in DNA + S-adenosyl-L-methionine = a 5-methyl-2'-deoxycytidine in DNA + S-adenosyl-L-homocysteine + H(+)</text>
        <dbReference type="Rhea" id="RHEA:13681"/>
        <dbReference type="Rhea" id="RHEA-COMP:11369"/>
        <dbReference type="Rhea" id="RHEA-COMP:11370"/>
        <dbReference type="ChEBI" id="CHEBI:15378"/>
        <dbReference type="ChEBI" id="CHEBI:57856"/>
        <dbReference type="ChEBI" id="CHEBI:59789"/>
        <dbReference type="ChEBI" id="CHEBI:85452"/>
        <dbReference type="ChEBI" id="CHEBI:85454"/>
        <dbReference type="EC" id="2.1.1.37"/>
    </reaction>
</comment>
<protein>
    <recommendedName>
        <fullName evidence="1">DNA (cytosine-5-)-methyltransferase</fullName>
        <ecNumber evidence="1">2.1.1.37</ecNumber>
    </recommendedName>
</protein>
<dbReference type="GO" id="GO:0009307">
    <property type="term" value="P:DNA restriction-modification system"/>
    <property type="evidence" value="ECO:0007669"/>
    <property type="project" value="UniProtKB-KW"/>
</dbReference>
<dbReference type="GO" id="GO:0003886">
    <property type="term" value="F:DNA (cytosine-5-)-methyltransferase activity"/>
    <property type="evidence" value="ECO:0007669"/>
    <property type="project" value="UniProtKB-EC"/>
</dbReference>
<keyword evidence="3 7" id="KW-0808">Transferase</keyword>
<feature type="active site" evidence="7">
    <location>
        <position position="103"/>
    </location>
</feature>
<gene>
    <name evidence="9" type="ORF">HNQ68_003166</name>
</gene>
<name>A0A7W8EQT1_9HYPH</name>
<dbReference type="SUPFAM" id="SSF53335">
    <property type="entry name" value="S-adenosyl-L-methionine-dependent methyltransferases"/>
    <property type="match status" value="1"/>
</dbReference>
<evidence type="ECO:0000313" key="9">
    <source>
        <dbReference type="EMBL" id="MBB5092609.1"/>
    </source>
</evidence>
<evidence type="ECO:0000256" key="7">
    <source>
        <dbReference type="PROSITE-ProRule" id="PRU01016"/>
    </source>
</evidence>
<dbReference type="PRINTS" id="PR00105">
    <property type="entry name" value="C5METTRFRASE"/>
</dbReference>
<dbReference type="PANTHER" id="PTHR10629">
    <property type="entry name" value="CYTOSINE-SPECIFIC METHYLTRANSFERASE"/>
    <property type="match status" value="1"/>
</dbReference>
<evidence type="ECO:0000256" key="3">
    <source>
        <dbReference type="ARBA" id="ARBA00022679"/>
    </source>
</evidence>
<dbReference type="AlphaFoldDB" id="A0A7W8EQT1"/>
<evidence type="ECO:0000256" key="2">
    <source>
        <dbReference type="ARBA" id="ARBA00022603"/>
    </source>
</evidence>
<reference evidence="9 10" key="1">
    <citation type="submission" date="2020-08" db="EMBL/GenBank/DDBJ databases">
        <title>Genomic Encyclopedia of Type Strains, Phase IV (KMG-IV): sequencing the most valuable type-strain genomes for metagenomic binning, comparative biology and taxonomic classification.</title>
        <authorList>
            <person name="Goeker M."/>
        </authorList>
    </citation>
    <scope>NUCLEOTIDE SEQUENCE [LARGE SCALE GENOMIC DNA]</scope>
    <source>
        <strain evidence="9 10">DSM 25620</strain>
    </source>
</reference>
<dbReference type="Proteomes" id="UP000531231">
    <property type="component" value="Unassembled WGS sequence"/>
</dbReference>
<dbReference type="GO" id="GO:0032259">
    <property type="term" value="P:methylation"/>
    <property type="evidence" value="ECO:0007669"/>
    <property type="project" value="UniProtKB-KW"/>
</dbReference>
<dbReference type="InterPro" id="IPR050390">
    <property type="entry name" value="C5-Methyltransferase"/>
</dbReference>
<dbReference type="NCBIfam" id="TIGR00675">
    <property type="entry name" value="dcm"/>
    <property type="match status" value="1"/>
</dbReference>
<evidence type="ECO:0000256" key="6">
    <source>
        <dbReference type="ARBA" id="ARBA00047422"/>
    </source>
</evidence>
<keyword evidence="5" id="KW-0680">Restriction system</keyword>
<evidence type="ECO:0000256" key="8">
    <source>
        <dbReference type="RuleBase" id="RU000416"/>
    </source>
</evidence>
<keyword evidence="2 7" id="KW-0489">Methyltransferase</keyword>
<dbReference type="Gene3D" id="3.40.50.150">
    <property type="entry name" value="Vaccinia Virus protein VP39"/>
    <property type="match status" value="1"/>
</dbReference>
<accession>A0A7W8EQT1</accession>
<dbReference type="Pfam" id="PF00145">
    <property type="entry name" value="DNA_methylase"/>
    <property type="match status" value="1"/>
</dbReference>